<keyword evidence="6 9" id="KW-1133">Transmembrane helix</keyword>
<dbReference type="InterPro" id="IPR002524">
    <property type="entry name" value="Cation_efflux"/>
</dbReference>
<comment type="caution">
    <text evidence="12">The sequence shown here is derived from an EMBL/GenBank/DDBJ whole genome shotgun (WGS) entry which is preliminary data.</text>
</comment>
<keyword evidence="7 9" id="KW-0472">Membrane</keyword>
<keyword evidence="13" id="KW-1185">Reference proteome</keyword>
<dbReference type="Pfam" id="PF16916">
    <property type="entry name" value="ZT_dimer"/>
    <property type="match status" value="1"/>
</dbReference>
<feature type="transmembrane region" description="Helical" evidence="9">
    <location>
        <begin position="42"/>
        <end position="59"/>
    </location>
</feature>
<dbReference type="InterPro" id="IPR027470">
    <property type="entry name" value="Cation_efflux_CTD"/>
</dbReference>
<gene>
    <name evidence="12" type="ORF">B0T20DRAFT_349427</name>
</gene>
<feature type="transmembrane region" description="Helical" evidence="9">
    <location>
        <begin position="202"/>
        <end position="226"/>
    </location>
</feature>
<sequence length="447" mass="47796">MAPKIGQKQRLAATIAISSAFFVSELAVAFKTGSLALTADAFHYLNDLISFAVTLTAIIKTEGSGSPVGFSFGWQRARLLGAFFNGVFLLALGTSIFLQSIERFITVETVEDPKLMLIMGCVGFTLNIIMITFLHEPHDHMSHGHSLGHSHGHGHDLPLDFDTGCPVTRDTDSPFHPHFQHRHSTLPGLEQPPCRDLGMLGALIHVMGDALNNLGVIMAALLIWLLKSEARFYADPGVSVGIAIMIILSSAPLIKNSGEILLESAPKGVRTEDIKHDIEKVPGVDSIHELHVWRLDQHKAIASVHVVLNEDSIVNFMDKAKTIGECLHAYGIHSATIQPELPPGYEEYELVPSTASKVPGPTALTIALPDGDGIVDEEEESNESAITVPTTPAGATSASSSITTTSVSLAKRRRASAATTNTCHLVCGRGSCAGLACCQPLSAPDEQ</sequence>
<dbReference type="PANTHER" id="PTHR45820">
    <property type="entry name" value="FI23527P1"/>
    <property type="match status" value="1"/>
</dbReference>
<evidence type="ECO:0000256" key="9">
    <source>
        <dbReference type="SAM" id="Phobius"/>
    </source>
</evidence>
<feature type="domain" description="Cation efflux protein cytoplasmic" evidence="11">
    <location>
        <begin position="267"/>
        <end position="340"/>
    </location>
</feature>
<dbReference type="SUPFAM" id="SSF161111">
    <property type="entry name" value="Cation efflux protein transmembrane domain-like"/>
    <property type="match status" value="1"/>
</dbReference>
<dbReference type="GO" id="GO:0006882">
    <property type="term" value="P:intracellular zinc ion homeostasis"/>
    <property type="evidence" value="ECO:0007669"/>
    <property type="project" value="TreeGrafter"/>
</dbReference>
<name>A0AAE0PHP4_SORBR</name>
<evidence type="ECO:0000259" key="10">
    <source>
        <dbReference type="Pfam" id="PF01545"/>
    </source>
</evidence>
<dbReference type="EMBL" id="JAUTDP010000004">
    <property type="protein sequence ID" value="KAK3400114.1"/>
    <property type="molecule type" value="Genomic_DNA"/>
</dbReference>
<accession>A0AAE0PHP4</accession>
<reference evidence="12" key="1">
    <citation type="journal article" date="2023" name="Mol. Phylogenet. Evol.">
        <title>Genome-scale phylogeny and comparative genomics of the fungal order Sordariales.</title>
        <authorList>
            <person name="Hensen N."/>
            <person name="Bonometti L."/>
            <person name="Westerberg I."/>
            <person name="Brannstrom I.O."/>
            <person name="Guillou S."/>
            <person name="Cros-Aarteil S."/>
            <person name="Calhoun S."/>
            <person name="Haridas S."/>
            <person name="Kuo A."/>
            <person name="Mondo S."/>
            <person name="Pangilinan J."/>
            <person name="Riley R."/>
            <person name="LaButti K."/>
            <person name="Andreopoulos B."/>
            <person name="Lipzen A."/>
            <person name="Chen C."/>
            <person name="Yan M."/>
            <person name="Daum C."/>
            <person name="Ng V."/>
            <person name="Clum A."/>
            <person name="Steindorff A."/>
            <person name="Ohm R.A."/>
            <person name="Martin F."/>
            <person name="Silar P."/>
            <person name="Natvig D.O."/>
            <person name="Lalanne C."/>
            <person name="Gautier V."/>
            <person name="Ament-Velasquez S.L."/>
            <person name="Kruys A."/>
            <person name="Hutchinson M.I."/>
            <person name="Powell A.J."/>
            <person name="Barry K."/>
            <person name="Miller A.N."/>
            <person name="Grigoriev I.V."/>
            <person name="Debuchy R."/>
            <person name="Gladieux P."/>
            <person name="Hiltunen Thoren M."/>
            <person name="Johannesson H."/>
        </authorList>
    </citation>
    <scope>NUCLEOTIDE SEQUENCE</scope>
    <source>
        <strain evidence="12">FGSC 1904</strain>
    </source>
</reference>
<keyword evidence="4 9" id="KW-0812">Transmembrane</keyword>
<evidence type="ECO:0000256" key="8">
    <source>
        <dbReference type="SAM" id="MobiDB-lite"/>
    </source>
</evidence>
<proteinExistence type="inferred from homology"/>
<dbReference type="InterPro" id="IPR058533">
    <property type="entry name" value="Cation_efflux_TM"/>
</dbReference>
<evidence type="ECO:0000256" key="7">
    <source>
        <dbReference type="ARBA" id="ARBA00023136"/>
    </source>
</evidence>
<evidence type="ECO:0000256" key="4">
    <source>
        <dbReference type="ARBA" id="ARBA00022692"/>
    </source>
</evidence>
<evidence type="ECO:0000256" key="6">
    <source>
        <dbReference type="ARBA" id="ARBA00022989"/>
    </source>
</evidence>
<dbReference type="GO" id="GO:0005385">
    <property type="term" value="F:zinc ion transmembrane transporter activity"/>
    <property type="evidence" value="ECO:0007669"/>
    <property type="project" value="TreeGrafter"/>
</dbReference>
<comment type="subcellular location">
    <subcellularLocation>
        <location evidence="1">Membrane</location>
        <topology evidence="1">Multi-pass membrane protein</topology>
    </subcellularLocation>
</comment>
<feature type="transmembrane region" description="Helical" evidence="9">
    <location>
        <begin position="79"/>
        <end position="101"/>
    </location>
</feature>
<dbReference type="Pfam" id="PF01545">
    <property type="entry name" value="Cation_efflux"/>
    <property type="match status" value="1"/>
</dbReference>
<dbReference type="PANTHER" id="PTHR45820:SF5">
    <property type="entry name" value="DIFFUSION FACILITATOR FAMILY METAL ION TRANSPORTER, PUTATIVE-RELATED"/>
    <property type="match status" value="1"/>
</dbReference>
<reference evidence="12" key="2">
    <citation type="submission" date="2023-07" db="EMBL/GenBank/DDBJ databases">
        <authorList>
            <consortium name="Lawrence Berkeley National Laboratory"/>
            <person name="Haridas S."/>
            <person name="Hensen N."/>
            <person name="Bonometti L."/>
            <person name="Westerberg I."/>
            <person name="Brannstrom I.O."/>
            <person name="Guillou S."/>
            <person name="Cros-Aarteil S."/>
            <person name="Calhoun S."/>
            <person name="Kuo A."/>
            <person name="Mondo S."/>
            <person name="Pangilinan J."/>
            <person name="Riley R."/>
            <person name="LaButti K."/>
            <person name="Andreopoulos B."/>
            <person name="Lipzen A."/>
            <person name="Chen C."/>
            <person name="Yanf M."/>
            <person name="Daum C."/>
            <person name="Ng V."/>
            <person name="Clum A."/>
            <person name="Steindorff A."/>
            <person name="Ohm R."/>
            <person name="Martin F."/>
            <person name="Silar P."/>
            <person name="Natvig D."/>
            <person name="Lalanne C."/>
            <person name="Gautier V."/>
            <person name="Ament-velasquez S.L."/>
            <person name="Kruys A."/>
            <person name="Hutchinson M.I."/>
            <person name="Powell A.J."/>
            <person name="Barry K."/>
            <person name="Miller A.N."/>
            <person name="Grigoriev I.V."/>
            <person name="Debuchy R."/>
            <person name="Gladieux P."/>
            <person name="Thoren M.H."/>
            <person name="Johannesson H."/>
        </authorList>
    </citation>
    <scope>NUCLEOTIDE SEQUENCE</scope>
    <source>
        <strain evidence="12">FGSC 1904</strain>
    </source>
</reference>
<dbReference type="Proteomes" id="UP001281003">
    <property type="component" value="Unassembled WGS sequence"/>
</dbReference>
<evidence type="ECO:0000313" key="12">
    <source>
        <dbReference type="EMBL" id="KAK3400114.1"/>
    </source>
</evidence>
<evidence type="ECO:0000256" key="3">
    <source>
        <dbReference type="ARBA" id="ARBA00022448"/>
    </source>
</evidence>
<dbReference type="AlphaFoldDB" id="A0AAE0PHP4"/>
<evidence type="ECO:0000256" key="1">
    <source>
        <dbReference type="ARBA" id="ARBA00004141"/>
    </source>
</evidence>
<evidence type="ECO:0000313" key="13">
    <source>
        <dbReference type="Proteomes" id="UP001281003"/>
    </source>
</evidence>
<comment type="similarity">
    <text evidence="2">Belongs to the cation diffusion facilitator (CDF) transporter (TC 2.A.4) family. SLC30A subfamily.</text>
</comment>
<feature type="transmembrane region" description="Helical" evidence="9">
    <location>
        <begin position="12"/>
        <end position="30"/>
    </location>
</feature>
<feature type="transmembrane region" description="Helical" evidence="9">
    <location>
        <begin position="232"/>
        <end position="254"/>
    </location>
</feature>
<keyword evidence="3" id="KW-0813">Transport</keyword>
<organism evidence="12 13">
    <name type="scientific">Sordaria brevicollis</name>
    <dbReference type="NCBI Taxonomy" id="83679"/>
    <lineage>
        <taxon>Eukaryota</taxon>
        <taxon>Fungi</taxon>
        <taxon>Dikarya</taxon>
        <taxon>Ascomycota</taxon>
        <taxon>Pezizomycotina</taxon>
        <taxon>Sordariomycetes</taxon>
        <taxon>Sordariomycetidae</taxon>
        <taxon>Sordariales</taxon>
        <taxon>Sordariaceae</taxon>
        <taxon>Sordaria</taxon>
    </lineage>
</organism>
<feature type="transmembrane region" description="Helical" evidence="9">
    <location>
        <begin position="113"/>
        <end position="134"/>
    </location>
</feature>
<dbReference type="GO" id="GO:0016020">
    <property type="term" value="C:membrane"/>
    <property type="evidence" value="ECO:0007669"/>
    <property type="project" value="UniProtKB-SubCell"/>
</dbReference>
<dbReference type="NCBIfam" id="TIGR01297">
    <property type="entry name" value="CDF"/>
    <property type="match status" value="1"/>
</dbReference>
<evidence type="ECO:0000259" key="11">
    <source>
        <dbReference type="Pfam" id="PF16916"/>
    </source>
</evidence>
<dbReference type="SUPFAM" id="SSF160240">
    <property type="entry name" value="Cation efflux protein cytoplasmic domain-like"/>
    <property type="match status" value="1"/>
</dbReference>
<feature type="compositionally biased region" description="Low complexity" evidence="8">
    <location>
        <begin position="387"/>
        <end position="399"/>
    </location>
</feature>
<evidence type="ECO:0000256" key="2">
    <source>
        <dbReference type="ARBA" id="ARBA00008873"/>
    </source>
</evidence>
<evidence type="ECO:0000256" key="5">
    <source>
        <dbReference type="ARBA" id="ARBA00022833"/>
    </source>
</evidence>
<protein>
    <submittedName>
        <fullName evidence="12">Cation efflux family-domain-containing protein</fullName>
    </submittedName>
</protein>
<dbReference type="Gene3D" id="1.20.1510.10">
    <property type="entry name" value="Cation efflux protein transmembrane domain"/>
    <property type="match status" value="1"/>
</dbReference>
<feature type="domain" description="Cation efflux protein transmembrane" evidence="10">
    <location>
        <begin position="13"/>
        <end position="262"/>
    </location>
</feature>
<keyword evidence="5" id="KW-0862">Zinc</keyword>
<dbReference type="InterPro" id="IPR027469">
    <property type="entry name" value="Cation_efflux_TMD_sf"/>
</dbReference>
<feature type="region of interest" description="Disordered" evidence="8">
    <location>
        <begin position="377"/>
        <end position="399"/>
    </location>
</feature>
<dbReference type="InterPro" id="IPR036837">
    <property type="entry name" value="Cation_efflux_CTD_sf"/>
</dbReference>